<accession>A0A8J6B572</accession>
<gene>
    <name evidence="3" type="ORF">J8273_4208</name>
</gene>
<keyword evidence="2" id="KW-1133">Transmembrane helix</keyword>
<evidence type="ECO:0000313" key="3">
    <source>
        <dbReference type="EMBL" id="KAG9394534.1"/>
    </source>
</evidence>
<keyword evidence="2" id="KW-0812">Transmembrane</keyword>
<evidence type="ECO:0000256" key="2">
    <source>
        <dbReference type="SAM" id="Phobius"/>
    </source>
</evidence>
<evidence type="ECO:0000313" key="4">
    <source>
        <dbReference type="Proteomes" id="UP000717585"/>
    </source>
</evidence>
<name>A0A8J6B572_9EUKA</name>
<evidence type="ECO:0000256" key="1">
    <source>
        <dbReference type="SAM" id="MobiDB-lite"/>
    </source>
</evidence>
<keyword evidence="4" id="KW-1185">Reference proteome</keyword>
<sequence length="246" mass="27080">MDEGKQEARARSPKAQTEQEKLDSMTPAERRRYRIQQRGKERMARLTNTDPAGLPNDDDETEEAARIEKETMEAIDKIAKNAAKIDLSTFTALPTLPKATKTTISTPATPTSSTAPACRARSCKCKYLSFTASCARATWMSGLLVLFIVLQSALADINNGRPVILGSLMAPLLSLSLVQQYVIMEGWAMFSKAFGWLTTMRVDQAPTPVRLLGVLFNGMVLRACLFVWMHIMATAVARPVLAILLS</sequence>
<comment type="caution">
    <text evidence="3">The sequence shown here is derived from an EMBL/GenBank/DDBJ whole genome shotgun (WGS) entry which is preliminary data.</text>
</comment>
<reference evidence="3" key="1">
    <citation type="submission" date="2021-05" db="EMBL/GenBank/DDBJ databases">
        <title>A free-living protist that lacks canonical eukaryotic 1 DNA replication and segregation systems.</title>
        <authorList>
            <person name="Salas-Leiva D.E."/>
            <person name="Tromer E.C."/>
            <person name="Curtis B.A."/>
            <person name="Jerlstrom-Hultqvist J."/>
            <person name="Kolisko M."/>
            <person name="Yi Z."/>
            <person name="Salas-Leiva J.S."/>
            <person name="Gallot-Lavallee L."/>
            <person name="Kops G.J.P.L."/>
            <person name="Archibald J.M."/>
            <person name="Simpson A.G.B."/>
            <person name="Roger A.J."/>
        </authorList>
    </citation>
    <scope>NUCLEOTIDE SEQUENCE</scope>
    <source>
        <strain evidence="3">BICM</strain>
    </source>
</reference>
<organism evidence="3 4">
    <name type="scientific">Carpediemonas membranifera</name>
    <dbReference type="NCBI Taxonomy" id="201153"/>
    <lineage>
        <taxon>Eukaryota</taxon>
        <taxon>Metamonada</taxon>
        <taxon>Carpediemonas-like organisms</taxon>
        <taxon>Carpediemonas</taxon>
    </lineage>
</organism>
<feature type="transmembrane region" description="Helical" evidence="2">
    <location>
        <begin position="162"/>
        <end position="183"/>
    </location>
</feature>
<dbReference type="EMBL" id="JAHDYR010000015">
    <property type="protein sequence ID" value="KAG9394534.1"/>
    <property type="molecule type" value="Genomic_DNA"/>
</dbReference>
<dbReference type="Proteomes" id="UP000717585">
    <property type="component" value="Unassembled WGS sequence"/>
</dbReference>
<feature type="region of interest" description="Disordered" evidence="1">
    <location>
        <begin position="1"/>
        <end position="63"/>
    </location>
</feature>
<keyword evidence="2" id="KW-0472">Membrane</keyword>
<feature type="transmembrane region" description="Helical" evidence="2">
    <location>
        <begin position="127"/>
        <end position="150"/>
    </location>
</feature>
<proteinExistence type="predicted"/>
<feature type="transmembrane region" description="Helical" evidence="2">
    <location>
        <begin position="219"/>
        <end position="245"/>
    </location>
</feature>
<dbReference type="AlphaFoldDB" id="A0A8J6B572"/>
<feature type="compositionally biased region" description="Basic and acidic residues" evidence="1">
    <location>
        <begin position="1"/>
        <end position="10"/>
    </location>
</feature>
<protein>
    <submittedName>
        <fullName evidence="3">Radical SAM domain protein</fullName>
    </submittedName>
</protein>